<organism evidence="3 4">
    <name type="scientific">Actinidia rufa</name>
    <dbReference type="NCBI Taxonomy" id="165716"/>
    <lineage>
        <taxon>Eukaryota</taxon>
        <taxon>Viridiplantae</taxon>
        <taxon>Streptophyta</taxon>
        <taxon>Embryophyta</taxon>
        <taxon>Tracheophyta</taxon>
        <taxon>Spermatophyta</taxon>
        <taxon>Magnoliopsida</taxon>
        <taxon>eudicotyledons</taxon>
        <taxon>Gunneridae</taxon>
        <taxon>Pentapetalae</taxon>
        <taxon>asterids</taxon>
        <taxon>Ericales</taxon>
        <taxon>Actinidiaceae</taxon>
        <taxon>Actinidia</taxon>
    </lineage>
</organism>
<sequence length="117" mass="13426">MDDMAAYYQPPPSHHTLHYPYYQQQQQPPAAAPQPPHLLPQQFHQPPFASYAPPLYPQSSHDQVRTLFVAGLPEDVKTREIYNLFREFPGYESSHLRTPTPNSQVHSLDSLMPVCIC</sequence>
<keyword evidence="4" id="KW-1185">Reference proteome</keyword>
<dbReference type="InterPro" id="IPR012677">
    <property type="entry name" value="Nucleotide-bd_a/b_plait_sf"/>
</dbReference>
<dbReference type="PANTHER" id="PTHR10501">
    <property type="entry name" value="U1 SMALL NUCLEAR RIBONUCLEOPROTEIN A/U2 SMALL NUCLEAR RIBONUCLEOPROTEIN B"/>
    <property type="match status" value="1"/>
</dbReference>
<dbReference type="Gene3D" id="3.30.70.330">
    <property type="match status" value="1"/>
</dbReference>
<evidence type="ECO:0000313" key="4">
    <source>
        <dbReference type="Proteomes" id="UP000585474"/>
    </source>
</evidence>
<proteinExistence type="predicted"/>
<reference evidence="3 4" key="1">
    <citation type="submission" date="2019-07" db="EMBL/GenBank/DDBJ databases">
        <title>De Novo Assembly of kiwifruit Actinidia rufa.</title>
        <authorList>
            <person name="Sugita-Konishi S."/>
            <person name="Sato K."/>
            <person name="Mori E."/>
            <person name="Abe Y."/>
            <person name="Kisaki G."/>
            <person name="Hamano K."/>
            <person name="Suezawa K."/>
            <person name="Otani M."/>
            <person name="Fukuda T."/>
            <person name="Manabe T."/>
            <person name="Gomi K."/>
            <person name="Tabuchi M."/>
            <person name="Akimitsu K."/>
            <person name="Kataoka I."/>
        </authorList>
    </citation>
    <scope>NUCLEOTIDE SEQUENCE [LARGE SCALE GENOMIC DNA]</scope>
    <source>
        <strain evidence="4">cv. Fuchu</strain>
    </source>
</reference>
<evidence type="ECO:0000256" key="2">
    <source>
        <dbReference type="SAM" id="MobiDB-lite"/>
    </source>
</evidence>
<protein>
    <recommendedName>
        <fullName evidence="5">RNA-binding (RRM/RBD/RNP motifs) family protein</fullName>
    </recommendedName>
</protein>
<dbReference type="InterPro" id="IPR035979">
    <property type="entry name" value="RBD_domain_sf"/>
</dbReference>
<dbReference type="EMBL" id="BJWL01000027">
    <property type="protein sequence ID" value="GFZ18778.1"/>
    <property type="molecule type" value="Genomic_DNA"/>
</dbReference>
<dbReference type="SUPFAM" id="SSF54928">
    <property type="entry name" value="RNA-binding domain, RBD"/>
    <property type="match status" value="1"/>
</dbReference>
<comment type="caution">
    <text evidence="3">The sequence shown here is derived from an EMBL/GenBank/DDBJ whole genome shotgun (WGS) entry which is preliminary data.</text>
</comment>
<dbReference type="Proteomes" id="UP000585474">
    <property type="component" value="Unassembled WGS sequence"/>
</dbReference>
<feature type="region of interest" description="Disordered" evidence="2">
    <location>
        <begin position="1"/>
        <end position="57"/>
    </location>
</feature>
<evidence type="ECO:0000313" key="3">
    <source>
        <dbReference type="EMBL" id="GFZ18778.1"/>
    </source>
</evidence>
<evidence type="ECO:0000256" key="1">
    <source>
        <dbReference type="ARBA" id="ARBA00022884"/>
    </source>
</evidence>
<keyword evidence="1" id="KW-0694">RNA-binding</keyword>
<accession>A0A7J0H6Y1</accession>
<feature type="compositionally biased region" description="Low complexity" evidence="2">
    <location>
        <begin position="18"/>
        <end position="29"/>
    </location>
</feature>
<gene>
    <name evidence="3" type="ORF">Acr_27g0005170</name>
</gene>
<feature type="compositionally biased region" description="Low complexity" evidence="2">
    <location>
        <begin position="39"/>
        <end position="48"/>
    </location>
</feature>
<evidence type="ECO:0008006" key="5">
    <source>
        <dbReference type="Google" id="ProtNLM"/>
    </source>
</evidence>
<dbReference type="OrthoDB" id="431169at2759"/>
<dbReference type="AlphaFoldDB" id="A0A7J0H6Y1"/>
<name>A0A7J0H6Y1_9ERIC</name>
<dbReference type="GO" id="GO:0003723">
    <property type="term" value="F:RNA binding"/>
    <property type="evidence" value="ECO:0007669"/>
    <property type="project" value="UniProtKB-KW"/>
</dbReference>